<sequence>MSDEEVRPRRGTITRHDGTVVEIKFEPEPDDPKSFIAVGMDDGPVEFTPGRDQLWVDVIGPGQAVGIGVPGDA</sequence>
<dbReference type="RefSeq" id="WP_208244913.1">
    <property type="nucleotide sequence ID" value="NZ_JAGEPF010000018.1"/>
</dbReference>
<comment type="caution">
    <text evidence="1">The sequence shown here is derived from an EMBL/GenBank/DDBJ whole genome shotgun (WGS) entry which is preliminary data.</text>
</comment>
<keyword evidence="2" id="KW-1185">Reference proteome</keyword>
<dbReference type="Proteomes" id="UP000680206">
    <property type="component" value="Unassembled WGS sequence"/>
</dbReference>
<organism evidence="1 2">
    <name type="scientific">Actinomadura violacea</name>
    <dbReference type="NCBI Taxonomy" id="2819934"/>
    <lineage>
        <taxon>Bacteria</taxon>
        <taxon>Bacillati</taxon>
        <taxon>Actinomycetota</taxon>
        <taxon>Actinomycetes</taxon>
        <taxon>Streptosporangiales</taxon>
        <taxon>Thermomonosporaceae</taxon>
        <taxon>Actinomadura</taxon>
    </lineage>
</organism>
<accession>A0ABS3RY36</accession>
<dbReference type="EMBL" id="JAGEPF010000018">
    <property type="protein sequence ID" value="MBO2461556.1"/>
    <property type="molecule type" value="Genomic_DNA"/>
</dbReference>
<gene>
    <name evidence="1" type="ORF">J4709_28645</name>
</gene>
<name>A0ABS3RY36_9ACTN</name>
<evidence type="ECO:0000313" key="2">
    <source>
        <dbReference type="Proteomes" id="UP000680206"/>
    </source>
</evidence>
<protein>
    <submittedName>
        <fullName evidence="1">Uncharacterized protein</fullName>
    </submittedName>
</protein>
<proteinExistence type="predicted"/>
<evidence type="ECO:0000313" key="1">
    <source>
        <dbReference type="EMBL" id="MBO2461556.1"/>
    </source>
</evidence>
<reference evidence="1 2" key="1">
    <citation type="submission" date="2021-03" db="EMBL/GenBank/DDBJ databases">
        <title>Actinomadura violae sp. nov., isolated from lichen in Thailand.</title>
        <authorList>
            <person name="Kanchanasin P."/>
            <person name="Saeng-In P."/>
            <person name="Phongsopitanun W."/>
            <person name="Yuki M."/>
            <person name="Kudo T."/>
            <person name="Ohkuma M."/>
            <person name="Tanasupawat S."/>
        </authorList>
    </citation>
    <scope>NUCLEOTIDE SEQUENCE [LARGE SCALE GENOMIC DNA]</scope>
    <source>
        <strain evidence="1 2">LCR2-06</strain>
    </source>
</reference>